<keyword evidence="3" id="KW-0540">Nuclease</keyword>
<proteinExistence type="predicted"/>
<dbReference type="EMBL" id="FZON01000009">
    <property type="protein sequence ID" value="SNS27070.1"/>
    <property type="molecule type" value="Genomic_DNA"/>
</dbReference>
<feature type="transmembrane region" description="Helical" evidence="2">
    <location>
        <begin position="37"/>
        <end position="55"/>
    </location>
</feature>
<dbReference type="Proteomes" id="UP000198440">
    <property type="component" value="Unassembled WGS sequence"/>
</dbReference>
<feature type="region of interest" description="Disordered" evidence="1">
    <location>
        <begin position="236"/>
        <end position="255"/>
    </location>
</feature>
<keyword evidence="2" id="KW-0812">Transmembrane</keyword>
<sequence length="335" mass="34714">MTNTKSRGDCPAICWGLAGLAALLTFVLLLAVAEWRFIAALLVAILLLVGLGLLFKTVLCGSQAASGQGAAAPARSGKDAVKAPAVAPQGTPETAPKAAPVDVADPLVRPSAPLAGEAELAGRKGSWTYSETATLPGAEPAPPVVTAPDGDAAVEPAEVPDDSVPGVPVPDVSVPDVAVIDVPEDAGPRILPSTPLTGEAELASRKGTWTYTAPAADPAPILAQDPEDYDKDGIVEGTDEGEKPTMLNGPRDGGADDLKQVKGIGPKLEKLCNDLGIYHFDQIASWTDQEIAWVDANLEGFKGRVSRDQWVSQARVLAEGGETEFSSRVRDGNVY</sequence>
<keyword evidence="2" id="KW-0472">Membrane</keyword>
<protein>
    <submittedName>
        <fullName evidence="3">Predicted 5' DNA nuclease, flap endonuclease-1-like, helix-3-turn-helix (H3TH) domain</fullName>
    </submittedName>
</protein>
<keyword evidence="2" id="KW-1133">Transmembrane helix</keyword>
<dbReference type="GO" id="GO:0004519">
    <property type="term" value="F:endonuclease activity"/>
    <property type="evidence" value="ECO:0007669"/>
    <property type="project" value="UniProtKB-KW"/>
</dbReference>
<keyword evidence="3" id="KW-0255">Endonuclease</keyword>
<evidence type="ECO:0000313" key="4">
    <source>
        <dbReference type="Proteomes" id="UP000198440"/>
    </source>
</evidence>
<organism evidence="3 4">
    <name type="scientific">Antarctobacter heliothermus</name>
    <dbReference type="NCBI Taxonomy" id="74033"/>
    <lineage>
        <taxon>Bacteria</taxon>
        <taxon>Pseudomonadati</taxon>
        <taxon>Pseudomonadota</taxon>
        <taxon>Alphaproteobacteria</taxon>
        <taxon>Rhodobacterales</taxon>
        <taxon>Roseobacteraceae</taxon>
        <taxon>Antarctobacter</taxon>
    </lineage>
</organism>
<dbReference type="Gene3D" id="1.10.150.20">
    <property type="entry name" value="5' to 3' exonuclease, C-terminal subdomain"/>
    <property type="match status" value="1"/>
</dbReference>
<evidence type="ECO:0000313" key="3">
    <source>
        <dbReference type="EMBL" id="SNS27070.1"/>
    </source>
</evidence>
<feature type="transmembrane region" description="Helical" evidence="2">
    <location>
        <begin position="12"/>
        <end position="31"/>
    </location>
</feature>
<gene>
    <name evidence="3" type="ORF">SAMN04488078_100967</name>
</gene>
<feature type="region of interest" description="Disordered" evidence="1">
    <location>
        <begin position="71"/>
        <end position="102"/>
    </location>
</feature>
<dbReference type="AlphaFoldDB" id="A0A239D406"/>
<feature type="region of interest" description="Disordered" evidence="1">
    <location>
        <begin position="132"/>
        <end position="169"/>
    </location>
</feature>
<keyword evidence="3" id="KW-0378">Hydrolase</keyword>
<name>A0A239D406_9RHOB</name>
<reference evidence="3 4" key="1">
    <citation type="submission" date="2017-06" db="EMBL/GenBank/DDBJ databases">
        <authorList>
            <person name="Kim H.J."/>
            <person name="Triplett B.A."/>
        </authorList>
    </citation>
    <scope>NUCLEOTIDE SEQUENCE [LARGE SCALE GENOMIC DNA]</scope>
    <source>
        <strain evidence="3 4">DSM 11445</strain>
    </source>
</reference>
<accession>A0A239D406</accession>
<evidence type="ECO:0000256" key="1">
    <source>
        <dbReference type="SAM" id="MobiDB-lite"/>
    </source>
</evidence>
<dbReference type="RefSeq" id="WP_212591574.1">
    <property type="nucleotide sequence ID" value="NZ_FZON01000009.1"/>
</dbReference>
<evidence type="ECO:0000256" key="2">
    <source>
        <dbReference type="SAM" id="Phobius"/>
    </source>
</evidence>